<protein>
    <recommendedName>
        <fullName evidence="11">Steroid 5-alpha-reductase DET2</fullName>
        <ecNumber evidence="11">1.3.1.22</ecNumber>
    </recommendedName>
</protein>
<accession>A0AA41SAJ8</accession>
<keyword evidence="11" id="KW-1069">Brassinosteroid biosynthesis</keyword>
<evidence type="ECO:0000256" key="10">
    <source>
        <dbReference type="ARBA" id="ARBA00060577"/>
    </source>
</evidence>
<name>A0AA41SAJ8_PAPNU</name>
<keyword evidence="7 11" id="KW-0472">Membrane</keyword>
<reference evidence="13" key="1">
    <citation type="submission" date="2022-03" db="EMBL/GenBank/DDBJ databases">
        <title>A functionally conserved STORR gene fusion in Papaver species that diverged 16.8 million years ago.</title>
        <authorList>
            <person name="Catania T."/>
        </authorList>
    </citation>
    <scope>NUCLEOTIDE SEQUENCE</scope>
    <source>
        <strain evidence="13">S-191538</strain>
    </source>
</reference>
<comment type="function">
    <text evidence="11">Involved in a reduction step in the biosynthesis of the plant steroid, brassinolide.</text>
</comment>
<gene>
    <name evidence="13" type="ORF">MKW94_011524</name>
</gene>
<evidence type="ECO:0000256" key="11">
    <source>
        <dbReference type="PIRNR" id="PIRNR015596"/>
    </source>
</evidence>
<dbReference type="Gene3D" id="1.20.120.1630">
    <property type="match status" value="1"/>
</dbReference>
<keyword evidence="11" id="KW-0444">Lipid biosynthesis</keyword>
<dbReference type="FunFam" id="1.20.120.1630:FF:000002">
    <property type="entry name" value="Steroid 5 alpha-reductase 1"/>
    <property type="match status" value="1"/>
</dbReference>
<evidence type="ECO:0000256" key="7">
    <source>
        <dbReference type="ARBA" id="ARBA00023136"/>
    </source>
</evidence>
<dbReference type="PANTHER" id="PTHR10556:SF43">
    <property type="entry name" value="STEROID 5-ALPHA-REDUCTASE DET2"/>
    <property type="match status" value="1"/>
</dbReference>
<dbReference type="EMBL" id="JAJJMA010091517">
    <property type="protein sequence ID" value="MCL7029563.1"/>
    <property type="molecule type" value="Genomic_DNA"/>
</dbReference>
<keyword evidence="5 11" id="KW-1133">Transmembrane helix</keyword>
<dbReference type="Proteomes" id="UP001177140">
    <property type="component" value="Unassembled WGS sequence"/>
</dbReference>
<evidence type="ECO:0000256" key="8">
    <source>
        <dbReference type="ARBA" id="ARBA00037910"/>
    </source>
</evidence>
<evidence type="ECO:0000313" key="13">
    <source>
        <dbReference type="EMBL" id="MCL7029563.1"/>
    </source>
</evidence>
<keyword evidence="14" id="KW-1185">Reference proteome</keyword>
<feature type="domain" description="3-oxo-5-alpha-steroid 4-dehydrogenase C-terminal" evidence="12">
    <location>
        <begin position="109"/>
        <end position="256"/>
    </location>
</feature>
<dbReference type="GO" id="GO:0016132">
    <property type="term" value="P:brassinosteroid biosynthetic process"/>
    <property type="evidence" value="ECO:0007669"/>
    <property type="project" value="UniProtKB-KW"/>
</dbReference>
<feature type="transmembrane region" description="Helical" evidence="11">
    <location>
        <begin position="148"/>
        <end position="167"/>
    </location>
</feature>
<keyword evidence="4 11" id="KW-0812">Transmembrane</keyword>
<evidence type="ECO:0000259" key="12">
    <source>
        <dbReference type="Pfam" id="PF02544"/>
    </source>
</evidence>
<sequence>MEDENFFNKSLQIHFLLCPITVLALLFIQAPYGKHHRGGWGPSISPSIAWVLMEGPTLWLTILIYPFGRNFSNPKSIALISVYLFHYIHRTIIYPIRLSKSRKNITKSNFPISMVLMGFSYNLLNVYLQSRWVSHYADFGGEEDDWWFWGRFCVGLVVFLSGFAVNVKSDLVLVKLKGEDGGYKVPKGGMFEYVSCANYLGEIMECLMIWSWVGVAFFLYTCSNLVPRAGANHRWYLEKFKEEYPKKRKAVIPFIY</sequence>
<feature type="transmembrane region" description="Helical" evidence="11">
    <location>
        <begin position="44"/>
        <end position="65"/>
    </location>
</feature>
<comment type="pathway">
    <text evidence="2">Hormone biosynthesis.</text>
</comment>
<evidence type="ECO:0000256" key="5">
    <source>
        <dbReference type="ARBA" id="ARBA00022989"/>
    </source>
</evidence>
<evidence type="ECO:0000313" key="14">
    <source>
        <dbReference type="Proteomes" id="UP001177140"/>
    </source>
</evidence>
<comment type="pathway">
    <text evidence="8 11">Plant hormone biosynthesis; brassinosteroid biosynthesis.</text>
</comment>
<comment type="caution">
    <text evidence="13">The sequence shown here is derived from an EMBL/GenBank/DDBJ whole genome shotgun (WGS) entry which is preliminary data.</text>
</comment>
<feature type="transmembrane region" description="Helical" evidence="11">
    <location>
        <begin position="12"/>
        <end position="32"/>
    </location>
</feature>
<comment type="catalytic activity">
    <reaction evidence="9 11">
        <text>a 3-oxo-5alpha-steroid + NADP(+) = a 3-oxo-Delta(4)-steroid + NADPH + H(+)</text>
        <dbReference type="Rhea" id="RHEA:54384"/>
        <dbReference type="ChEBI" id="CHEBI:13601"/>
        <dbReference type="ChEBI" id="CHEBI:15378"/>
        <dbReference type="ChEBI" id="CHEBI:47909"/>
        <dbReference type="ChEBI" id="CHEBI:57783"/>
        <dbReference type="ChEBI" id="CHEBI:58349"/>
        <dbReference type="EC" id="1.3.1.22"/>
    </reaction>
</comment>
<dbReference type="InterPro" id="IPR001104">
    <property type="entry name" value="3-oxo-5_a-steroid_4-DH_C"/>
</dbReference>
<keyword evidence="11" id="KW-0752">Steroid biosynthesis</keyword>
<dbReference type="GO" id="GO:0016020">
    <property type="term" value="C:membrane"/>
    <property type="evidence" value="ECO:0007669"/>
    <property type="project" value="UniProtKB-SubCell"/>
</dbReference>
<keyword evidence="6" id="KW-0560">Oxidoreductase</keyword>
<dbReference type="EC" id="1.3.1.22" evidence="11"/>
<dbReference type="InterPro" id="IPR039357">
    <property type="entry name" value="SRD5A/TECR"/>
</dbReference>
<comment type="similarity">
    <text evidence="3 11">Belongs to the steroid 5-alpha reductase family.</text>
</comment>
<evidence type="ECO:0000256" key="3">
    <source>
        <dbReference type="ARBA" id="ARBA00007742"/>
    </source>
</evidence>
<dbReference type="AlphaFoldDB" id="A0AA41SAJ8"/>
<keyword evidence="11" id="KW-0443">Lipid metabolism</keyword>
<dbReference type="Pfam" id="PF02544">
    <property type="entry name" value="Steroid_dh"/>
    <property type="match status" value="1"/>
</dbReference>
<dbReference type="PANTHER" id="PTHR10556">
    <property type="entry name" value="3-OXO-5-ALPHA-STEROID 4-DEHYDROGENASE"/>
    <property type="match status" value="1"/>
</dbReference>
<evidence type="ECO:0000256" key="1">
    <source>
        <dbReference type="ARBA" id="ARBA00004141"/>
    </source>
</evidence>
<dbReference type="GO" id="GO:0047751">
    <property type="term" value="F:3-oxo-5-alpha-steroid 4-dehydrogenase (NADP+) activity"/>
    <property type="evidence" value="ECO:0007669"/>
    <property type="project" value="UniProtKB-EC"/>
</dbReference>
<evidence type="ECO:0000256" key="4">
    <source>
        <dbReference type="ARBA" id="ARBA00022692"/>
    </source>
</evidence>
<organism evidence="13 14">
    <name type="scientific">Papaver nudicaule</name>
    <name type="common">Iceland poppy</name>
    <dbReference type="NCBI Taxonomy" id="74823"/>
    <lineage>
        <taxon>Eukaryota</taxon>
        <taxon>Viridiplantae</taxon>
        <taxon>Streptophyta</taxon>
        <taxon>Embryophyta</taxon>
        <taxon>Tracheophyta</taxon>
        <taxon>Spermatophyta</taxon>
        <taxon>Magnoliopsida</taxon>
        <taxon>Ranunculales</taxon>
        <taxon>Papaveraceae</taxon>
        <taxon>Papaveroideae</taxon>
        <taxon>Papaver</taxon>
    </lineage>
</organism>
<evidence type="ECO:0000256" key="6">
    <source>
        <dbReference type="ARBA" id="ARBA00023002"/>
    </source>
</evidence>
<dbReference type="PIRSF" id="PIRSF015596">
    <property type="entry name" value="5_alpha-SR2"/>
    <property type="match status" value="1"/>
</dbReference>
<evidence type="ECO:0000256" key="2">
    <source>
        <dbReference type="ARBA" id="ARBA00004972"/>
    </source>
</evidence>
<comment type="pathway">
    <text evidence="10">Steroid biosynthesis.</text>
</comment>
<evidence type="ECO:0000256" key="9">
    <source>
        <dbReference type="ARBA" id="ARBA00048164"/>
    </source>
</evidence>
<dbReference type="InterPro" id="IPR016636">
    <property type="entry name" value="3-oxo-5-alpha-steroid_4-DH"/>
</dbReference>
<feature type="transmembrane region" description="Helical" evidence="11">
    <location>
        <begin position="108"/>
        <end position="128"/>
    </location>
</feature>
<proteinExistence type="inferred from homology"/>
<dbReference type="PROSITE" id="PS50244">
    <property type="entry name" value="S5A_REDUCTASE"/>
    <property type="match status" value="1"/>
</dbReference>
<comment type="subcellular location">
    <subcellularLocation>
        <location evidence="1">Membrane</location>
        <topology evidence="1">Multi-pass membrane protein</topology>
    </subcellularLocation>
</comment>